<keyword evidence="8 10" id="KW-0239">DNA-directed DNA polymerase</keyword>
<dbReference type="PIRSF" id="PIRSF000804">
    <property type="entry name" value="DNA_pol_III_b"/>
    <property type="match status" value="1"/>
</dbReference>
<organism evidence="14 15">
    <name type="scientific">[Eubacterium] siraeum</name>
    <dbReference type="NCBI Taxonomy" id="39492"/>
    <lineage>
        <taxon>Bacteria</taxon>
        <taxon>Bacillati</taxon>
        <taxon>Bacillota</taxon>
        <taxon>Clostridia</taxon>
        <taxon>Eubacteriales</taxon>
        <taxon>Oscillospiraceae</taxon>
        <taxon>Oscillospiraceae incertae sedis</taxon>
    </lineage>
</organism>
<comment type="similarity">
    <text evidence="2 10">Belongs to the beta sliding clamp family.</text>
</comment>
<dbReference type="Proteomes" id="UP000095662">
    <property type="component" value="Unassembled WGS sequence"/>
</dbReference>
<evidence type="ECO:0000256" key="8">
    <source>
        <dbReference type="ARBA" id="ARBA00022932"/>
    </source>
</evidence>
<dbReference type="InterPro" id="IPR022635">
    <property type="entry name" value="DNA_polIII_beta_C"/>
</dbReference>
<keyword evidence="7 10" id="KW-0235">DNA replication</keyword>
<dbReference type="PANTHER" id="PTHR30478">
    <property type="entry name" value="DNA POLYMERASE III SUBUNIT BETA"/>
    <property type="match status" value="1"/>
</dbReference>
<dbReference type="GO" id="GO:0008408">
    <property type="term" value="F:3'-5' exonuclease activity"/>
    <property type="evidence" value="ECO:0007669"/>
    <property type="project" value="InterPro"/>
</dbReference>
<dbReference type="InterPro" id="IPR022634">
    <property type="entry name" value="DNA_polIII_beta_N"/>
</dbReference>
<evidence type="ECO:0000256" key="9">
    <source>
        <dbReference type="ARBA" id="ARBA00023125"/>
    </source>
</evidence>
<dbReference type="NCBIfam" id="TIGR00663">
    <property type="entry name" value="dnan"/>
    <property type="match status" value="1"/>
</dbReference>
<reference evidence="14 15" key="1">
    <citation type="submission" date="2015-09" db="EMBL/GenBank/DDBJ databases">
        <authorList>
            <consortium name="Pathogen Informatics"/>
        </authorList>
    </citation>
    <scope>NUCLEOTIDE SEQUENCE [LARGE SCALE GENOMIC DNA]</scope>
    <source>
        <strain evidence="14 15">2789STDY5834928</strain>
    </source>
</reference>
<dbReference type="SUPFAM" id="SSF55979">
    <property type="entry name" value="DNA clamp"/>
    <property type="match status" value="3"/>
</dbReference>
<dbReference type="STRING" id="39492.ERS852540_00283"/>
<proteinExistence type="inferred from homology"/>
<evidence type="ECO:0000256" key="2">
    <source>
        <dbReference type="ARBA" id="ARBA00010752"/>
    </source>
</evidence>
<dbReference type="PANTHER" id="PTHR30478:SF0">
    <property type="entry name" value="BETA SLIDING CLAMP"/>
    <property type="match status" value="1"/>
</dbReference>
<feature type="domain" description="DNA polymerase III beta sliding clamp C-terminal" evidence="13">
    <location>
        <begin position="251"/>
        <end position="362"/>
    </location>
</feature>
<dbReference type="InterPro" id="IPR046938">
    <property type="entry name" value="DNA_clamp_sf"/>
</dbReference>
<dbReference type="SMART" id="SM00480">
    <property type="entry name" value="POL3Bc"/>
    <property type="match status" value="1"/>
</dbReference>
<evidence type="ECO:0000259" key="13">
    <source>
        <dbReference type="Pfam" id="PF02768"/>
    </source>
</evidence>
<gene>
    <name evidence="14" type="primary">dnaN</name>
    <name evidence="14" type="ORF">ERS852540_00283</name>
</gene>
<feature type="domain" description="DNA polymerase III beta sliding clamp central" evidence="12">
    <location>
        <begin position="130"/>
        <end position="240"/>
    </location>
</feature>
<keyword evidence="4 10" id="KW-0963">Cytoplasm</keyword>
<dbReference type="CDD" id="cd00140">
    <property type="entry name" value="beta_clamp"/>
    <property type="match status" value="1"/>
</dbReference>
<evidence type="ECO:0000259" key="11">
    <source>
        <dbReference type="Pfam" id="PF00712"/>
    </source>
</evidence>
<dbReference type="GO" id="GO:0005737">
    <property type="term" value="C:cytoplasm"/>
    <property type="evidence" value="ECO:0007669"/>
    <property type="project" value="UniProtKB-SubCell"/>
</dbReference>
<dbReference type="Pfam" id="PF00712">
    <property type="entry name" value="DNA_pol3_beta"/>
    <property type="match status" value="1"/>
</dbReference>
<dbReference type="Pfam" id="PF02767">
    <property type="entry name" value="DNA_pol3_beta_2"/>
    <property type="match status" value="1"/>
</dbReference>
<comment type="function">
    <text evidence="10">Confers DNA tethering and processivity to DNA polymerases and other proteins. Acts as a clamp, forming a ring around DNA (a reaction catalyzed by the clamp-loading complex) which diffuses in an ATP-independent manner freely and bidirectionally along dsDNA. Initially characterized for its ability to contact the catalytic subunit of DNA polymerase III (Pol III), a complex, multichain enzyme responsible for most of the replicative synthesis in bacteria; Pol III exhibits 3'-5' exonuclease proofreading activity. The beta chain is required for initiation of replication as well as for processivity of DNA replication.</text>
</comment>
<accession>A0A174Z292</accession>
<evidence type="ECO:0000256" key="1">
    <source>
        <dbReference type="ARBA" id="ARBA00004496"/>
    </source>
</evidence>
<evidence type="ECO:0000256" key="5">
    <source>
        <dbReference type="ARBA" id="ARBA00022679"/>
    </source>
</evidence>
<dbReference type="InterPro" id="IPR001001">
    <property type="entry name" value="DNA_polIII_beta"/>
</dbReference>
<evidence type="ECO:0000256" key="4">
    <source>
        <dbReference type="ARBA" id="ARBA00022490"/>
    </source>
</evidence>
<evidence type="ECO:0000313" key="15">
    <source>
        <dbReference type="Proteomes" id="UP000095662"/>
    </source>
</evidence>
<dbReference type="GO" id="GO:0003887">
    <property type="term" value="F:DNA-directed DNA polymerase activity"/>
    <property type="evidence" value="ECO:0007669"/>
    <property type="project" value="UniProtKB-UniRule"/>
</dbReference>
<evidence type="ECO:0000313" key="14">
    <source>
        <dbReference type="EMBL" id="CUQ81545.1"/>
    </source>
</evidence>
<comment type="subcellular location">
    <subcellularLocation>
        <location evidence="1 10">Cytoplasm</location>
    </subcellularLocation>
</comment>
<evidence type="ECO:0000256" key="3">
    <source>
        <dbReference type="ARBA" id="ARBA00021035"/>
    </source>
</evidence>
<keyword evidence="9" id="KW-0238">DNA-binding</keyword>
<dbReference type="Gene3D" id="3.10.150.10">
    <property type="entry name" value="DNA Polymerase III, subunit A, domain 2"/>
    <property type="match status" value="1"/>
</dbReference>
<evidence type="ECO:0000259" key="12">
    <source>
        <dbReference type="Pfam" id="PF02767"/>
    </source>
</evidence>
<comment type="subunit">
    <text evidence="10">Forms a ring-shaped head-to-tail homodimer around DNA.</text>
</comment>
<dbReference type="AlphaFoldDB" id="A0A174Z292"/>
<protein>
    <recommendedName>
        <fullName evidence="3 10">Beta sliding clamp</fullName>
    </recommendedName>
</protein>
<dbReference type="InterPro" id="IPR022637">
    <property type="entry name" value="DNA_polIII_beta_cen"/>
</dbReference>
<dbReference type="OrthoDB" id="8421503at2"/>
<dbReference type="GO" id="GO:0003677">
    <property type="term" value="F:DNA binding"/>
    <property type="evidence" value="ECO:0007669"/>
    <property type="project" value="UniProtKB-UniRule"/>
</dbReference>
<feature type="domain" description="DNA polymerase III beta sliding clamp N-terminal" evidence="11">
    <location>
        <begin position="3"/>
        <end position="120"/>
    </location>
</feature>
<evidence type="ECO:0000256" key="10">
    <source>
        <dbReference type="PIRNR" id="PIRNR000804"/>
    </source>
</evidence>
<dbReference type="EMBL" id="CZBY01000002">
    <property type="protein sequence ID" value="CUQ81545.1"/>
    <property type="molecule type" value="Genomic_DNA"/>
</dbReference>
<dbReference type="GO" id="GO:0006271">
    <property type="term" value="P:DNA strand elongation involved in DNA replication"/>
    <property type="evidence" value="ECO:0007669"/>
    <property type="project" value="TreeGrafter"/>
</dbReference>
<dbReference type="Pfam" id="PF02768">
    <property type="entry name" value="DNA_pol3_beta_3"/>
    <property type="match status" value="1"/>
</dbReference>
<dbReference type="Gene3D" id="3.70.10.10">
    <property type="match status" value="1"/>
</dbReference>
<keyword evidence="6 10" id="KW-0548">Nucleotidyltransferase</keyword>
<keyword evidence="5 10" id="KW-0808">Transferase</keyword>
<name>A0A174Z292_9FIRM</name>
<evidence type="ECO:0000256" key="6">
    <source>
        <dbReference type="ARBA" id="ARBA00022695"/>
    </source>
</evidence>
<sequence>MIKFSVQKNDILDALTTTAKAASTKSVISALEGIHLSLTGNQLTVTGYDLELGIKSTIDVEGESDGVLVLNSRLICDIVRKMPSGVIRFDEYEPLKLNLMCEDITYSIMGINSEEYPVLPELSRGESFEISEPLLKSVIGQTLYAVATIDTKPVLMGSKFEIKNNELNVISVDGIRIAIRKESLLHEDFDFVVPAKTLSELLRLLSDDESKIATVSVDRNQGIFSIDKYTVFSRLLEGDFFDYTKIIGMPSNIEAVVNVRELMECVDRTLLLLNDKIKSPVDFTFSDNTLRVFCETAIGKLDQKIKCDYSGEEFRISFNSRYILDALKNTYCDKVKFLFVQNTALKIVPLEGDSFTFIVSPVRRR</sequence>
<evidence type="ECO:0000256" key="7">
    <source>
        <dbReference type="ARBA" id="ARBA00022705"/>
    </source>
</evidence>
<dbReference type="GO" id="GO:0009360">
    <property type="term" value="C:DNA polymerase III complex"/>
    <property type="evidence" value="ECO:0007669"/>
    <property type="project" value="InterPro"/>
</dbReference>